<dbReference type="AlphaFoldDB" id="A0A1K2II81"/>
<dbReference type="InterPro" id="IPR018062">
    <property type="entry name" value="HTH_AraC-typ_CS"/>
</dbReference>
<proteinExistence type="predicted"/>
<evidence type="ECO:0000256" key="1">
    <source>
        <dbReference type="ARBA" id="ARBA00023015"/>
    </source>
</evidence>
<dbReference type="PROSITE" id="PS00041">
    <property type="entry name" value="HTH_ARAC_FAMILY_1"/>
    <property type="match status" value="1"/>
</dbReference>
<keyword evidence="2 5" id="KW-0238">DNA-binding</keyword>
<sequence length="299" mass="35136">MSKNINREITQLKPDDSFFIIKKIKNEFDFPVHFHPEFELNFIRNGKGIRRIVGNSMQEMDNMELTLIGSNLEHGWETYHCENNEINEITILFHEWLFNDKLFRLKTFKPIKNLLDKAKEGINFSKETALKLIPKLEAFSNNNKISDFAELLSILEELALAEDFKLLSDNDHEGGKYENSKKLKKVNDFVHKNYYNKISLTEISNLVNMSKSSFNRFIKDRTGKTFINYTNDVRLIYASKFLIDSDLTISEISYKCGYNNIANFNRVFKKSKNQTPSEYRNTFKNIKHFTQDLQVHGNN</sequence>
<dbReference type="InterPro" id="IPR018060">
    <property type="entry name" value="HTH_AraC"/>
</dbReference>
<dbReference type="STRING" id="369401.SAMN05428642_102443"/>
<dbReference type="PROSITE" id="PS01124">
    <property type="entry name" value="HTH_ARAC_FAMILY_2"/>
    <property type="match status" value="1"/>
</dbReference>
<dbReference type="InterPro" id="IPR009057">
    <property type="entry name" value="Homeodomain-like_sf"/>
</dbReference>
<keyword evidence="6" id="KW-1185">Reference proteome</keyword>
<evidence type="ECO:0000313" key="5">
    <source>
        <dbReference type="EMBL" id="SFZ91944.1"/>
    </source>
</evidence>
<dbReference type="RefSeq" id="WP_072401410.1">
    <property type="nucleotide sequence ID" value="NZ_FPKV01000002.1"/>
</dbReference>
<evidence type="ECO:0000256" key="2">
    <source>
        <dbReference type="ARBA" id="ARBA00023125"/>
    </source>
</evidence>
<dbReference type="PANTHER" id="PTHR43280">
    <property type="entry name" value="ARAC-FAMILY TRANSCRIPTIONAL REGULATOR"/>
    <property type="match status" value="1"/>
</dbReference>
<protein>
    <submittedName>
        <fullName evidence="5">AraC-type DNA-binding protein</fullName>
    </submittedName>
</protein>
<evidence type="ECO:0000256" key="3">
    <source>
        <dbReference type="ARBA" id="ARBA00023163"/>
    </source>
</evidence>
<evidence type="ECO:0000313" key="6">
    <source>
        <dbReference type="Proteomes" id="UP000182544"/>
    </source>
</evidence>
<dbReference type="Pfam" id="PF12833">
    <property type="entry name" value="HTH_18"/>
    <property type="match status" value="1"/>
</dbReference>
<keyword evidence="1" id="KW-0805">Transcription regulation</keyword>
<accession>A0A1K2II81</accession>
<reference evidence="5 6" key="1">
    <citation type="submission" date="2016-10" db="EMBL/GenBank/DDBJ databases">
        <authorList>
            <person name="de Groot N.N."/>
        </authorList>
    </citation>
    <scope>NUCLEOTIDE SEQUENCE [LARGE SCALE GENOMIC DNA]</scope>
    <source>
        <strain evidence="5 6">DSM 18180</strain>
    </source>
</reference>
<dbReference type="SMART" id="SM00342">
    <property type="entry name" value="HTH_ARAC"/>
    <property type="match status" value="1"/>
</dbReference>
<organism evidence="5 6">
    <name type="scientific">Flaviramulus basaltis</name>
    <dbReference type="NCBI Taxonomy" id="369401"/>
    <lineage>
        <taxon>Bacteria</taxon>
        <taxon>Pseudomonadati</taxon>
        <taxon>Bacteroidota</taxon>
        <taxon>Flavobacteriia</taxon>
        <taxon>Flavobacteriales</taxon>
        <taxon>Flavobacteriaceae</taxon>
        <taxon>Flaviramulus</taxon>
    </lineage>
</organism>
<dbReference type="OrthoDB" id="1410704at2"/>
<dbReference type="Gene3D" id="1.10.10.60">
    <property type="entry name" value="Homeodomain-like"/>
    <property type="match status" value="2"/>
</dbReference>
<evidence type="ECO:0000259" key="4">
    <source>
        <dbReference type="PROSITE" id="PS01124"/>
    </source>
</evidence>
<dbReference type="EMBL" id="FPKV01000002">
    <property type="protein sequence ID" value="SFZ91944.1"/>
    <property type="molecule type" value="Genomic_DNA"/>
</dbReference>
<feature type="domain" description="HTH araC/xylS-type" evidence="4">
    <location>
        <begin position="184"/>
        <end position="282"/>
    </location>
</feature>
<dbReference type="GO" id="GO:0043565">
    <property type="term" value="F:sequence-specific DNA binding"/>
    <property type="evidence" value="ECO:0007669"/>
    <property type="project" value="InterPro"/>
</dbReference>
<keyword evidence="3" id="KW-0804">Transcription</keyword>
<gene>
    <name evidence="5" type="ORF">SAMN05428642_102443</name>
</gene>
<name>A0A1K2II81_9FLAO</name>
<dbReference type="PANTHER" id="PTHR43280:SF27">
    <property type="entry name" value="TRANSCRIPTIONAL REGULATOR MTLR"/>
    <property type="match status" value="1"/>
</dbReference>
<dbReference type="SUPFAM" id="SSF46689">
    <property type="entry name" value="Homeodomain-like"/>
    <property type="match status" value="2"/>
</dbReference>
<dbReference type="GO" id="GO:0003700">
    <property type="term" value="F:DNA-binding transcription factor activity"/>
    <property type="evidence" value="ECO:0007669"/>
    <property type="project" value="InterPro"/>
</dbReference>
<dbReference type="Proteomes" id="UP000182544">
    <property type="component" value="Unassembled WGS sequence"/>
</dbReference>
<dbReference type="InterPro" id="IPR020449">
    <property type="entry name" value="Tscrpt_reg_AraC-type_HTH"/>
</dbReference>
<dbReference type="PRINTS" id="PR00032">
    <property type="entry name" value="HTHARAC"/>
</dbReference>